<keyword evidence="4" id="KW-0946">Virion</keyword>
<dbReference type="InterPro" id="IPR001296">
    <property type="entry name" value="Glyco_trans_1"/>
</dbReference>
<dbReference type="Proteomes" id="UP000092871">
    <property type="component" value="Unassembled WGS sequence"/>
</dbReference>
<dbReference type="PANTHER" id="PTHR46401">
    <property type="entry name" value="GLYCOSYLTRANSFERASE WBBK-RELATED"/>
    <property type="match status" value="1"/>
</dbReference>
<keyword evidence="4" id="KW-0328">Glycosyltransferase</keyword>
<protein>
    <submittedName>
        <fullName evidence="4">Spore coat protein SA</fullName>
        <ecNumber evidence="4">2.4.-.-</ecNumber>
    </submittedName>
</protein>
<dbReference type="PANTHER" id="PTHR46401:SF2">
    <property type="entry name" value="GLYCOSYLTRANSFERASE WBBK-RELATED"/>
    <property type="match status" value="1"/>
</dbReference>
<dbReference type="EMBL" id="FLRA01000023">
    <property type="protein sequence ID" value="SBT18930.1"/>
    <property type="molecule type" value="Genomic_DNA"/>
</dbReference>
<dbReference type="Gene3D" id="3.40.50.2000">
    <property type="entry name" value="Glycogen Phosphorylase B"/>
    <property type="match status" value="2"/>
</dbReference>
<evidence type="ECO:0000313" key="5">
    <source>
        <dbReference type="EMBL" id="SBT21885.1"/>
    </source>
</evidence>
<sequence>MQQELFFEETQFPLFLKGKRVLFMHPNFPGQFRHLAPEVKKKGADVRAITFGSTPDMAVELNIAQAKPNRKPTEHVHVWLKDLDIKLIRAQAAEKTLKEWSDSGWQPDLIIGHAGWGDMMCARSIFPTAKIIGWFEFYYGETAGDLKFDPEFPPKPDAAFKGDLKNMLPLWMSQQVDAAVCATHFQKSVHPEILQSKLQVLHEGINTRYCCPNEDIAISLNDELKLTRKDKVITFINRNLEPYRGYHSFLRSLPAIFDKHPDAHVVIVGGDGVSYGQAPENGGSWKHIFLKEVAQKLDPKRVHFLGTVNYATLISLLQLTRAHVYLTYPFVLSWSLLEAMSCGAPVLGSSTAPVEEVITHNENGLLVDFFDYQAIAEGVDALLTMPESELSTLRENARQSIIQNYDLETVCLPNLMEFIQTVL</sequence>
<dbReference type="Pfam" id="PF12000">
    <property type="entry name" value="Glyco_trans_4_3"/>
    <property type="match status" value="1"/>
</dbReference>
<dbReference type="GO" id="GO:0009103">
    <property type="term" value="P:lipopolysaccharide biosynthetic process"/>
    <property type="evidence" value="ECO:0007669"/>
    <property type="project" value="TreeGrafter"/>
</dbReference>
<dbReference type="AlphaFoldDB" id="A0A1C3JV23"/>
<dbReference type="InterPro" id="IPR022623">
    <property type="entry name" value="Glyco_trans_4"/>
</dbReference>
<keyword evidence="4" id="KW-0167">Capsid protein</keyword>
<dbReference type="SUPFAM" id="SSF53756">
    <property type="entry name" value="UDP-Glycosyltransferase/glycogen phosphorylase"/>
    <property type="match status" value="1"/>
</dbReference>
<dbReference type="Proteomes" id="UP000092840">
    <property type="component" value="Unassembled WGS sequence"/>
</dbReference>
<reference evidence="5 6" key="1">
    <citation type="submission" date="2016-06" db="EMBL/GenBank/DDBJ databases">
        <authorList>
            <person name="Rodrigo-Torres L."/>
            <person name="Arahal D.R."/>
        </authorList>
    </citation>
    <scope>NUCLEOTIDE SEQUENCE [LARGE SCALE GENOMIC DNA]</scope>
    <source>
        <strain evidence="5 6">CECT 5116</strain>
    </source>
</reference>
<gene>
    <name evidence="4" type="primary">cotSA</name>
    <name evidence="4" type="ORF">MGA5115_03091</name>
    <name evidence="5" type="ORF">MGA5116_02495</name>
</gene>
<feature type="domain" description="Glycosyl transferase family 1" evidence="2">
    <location>
        <begin position="226"/>
        <end position="399"/>
    </location>
</feature>
<keyword evidence="6" id="KW-1185">Reference proteome</keyword>
<evidence type="ECO:0000259" key="3">
    <source>
        <dbReference type="Pfam" id="PF12000"/>
    </source>
</evidence>
<name>A0A1C3JV23_9GAMM</name>
<feature type="domain" description="Glycosyl transferase family 4" evidence="3">
    <location>
        <begin position="60"/>
        <end position="209"/>
    </location>
</feature>
<reference evidence="4 7" key="2">
    <citation type="submission" date="2016-06" db="EMBL/GenBank/DDBJ databases">
        <authorList>
            <person name="Kjaerup R.B."/>
            <person name="Dalgaard T.S."/>
            <person name="Juul-Madsen H.R."/>
        </authorList>
    </citation>
    <scope>NUCLEOTIDE SEQUENCE [LARGE SCALE GENOMIC DNA]</scope>
    <source>
        <strain evidence="4 7">CECT 5115</strain>
    </source>
</reference>
<dbReference type="EC" id="2.4.-.-" evidence="4"/>
<dbReference type="OrthoDB" id="5416057at2"/>
<evidence type="ECO:0000313" key="6">
    <source>
        <dbReference type="Proteomes" id="UP000092840"/>
    </source>
</evidence>
<dbReference type="RefSeq" id="WP_083202994.1">
    <property type="nucleotide sequence ID" value="NZ_FLRA01000023.1"/>
</dbReference>
<accession>A0A1C3JV23</accession>
<evidence type="ECO:0000256" key="1">
    <source>
        <dbReference type="ARBA" id="ARBA00022679"/>
    </source>
</evidence>
<proteinExistence type="predicted"/>
<dbReference type="Pfam" id="PF00534">
    <property type="entry name" value="Glycos_transf_1"/>
    <property type="match status" value="1"/>
</dbReference>
<evidence type="ECO:0000313" key="4">
    <source>
        <dbReference type="EMBL" id="SBT18930.1"/>
    </source>
</evidence>
<evidence type="ECO:0000313" key="7">
    <source>
        <dbReference type="Proteomes" id="UP000092871"/>
    </source>
</evidence>
<evidence type="ECO:0000259" key="2">
    <source>
        <dbReference type="Pfam" id="PF00534"/>
    </source>
</evidence>
<organism evidence="4 7">
    <name type="scientific">Marinomonas gallaica</name>
    <dbReference type="NCBI Taxonomy" id="1806667"/>
    <lineage>
        <taxon>Bacteria</taxon>
        <taxon>Pseudomonadati</taxon>
        <taxon>Pseudomonadota</taxon>
        <taxon>Gammaproteobacteria</taxon>
        <taxon>Oceanospirillales</taxon>
        <taxon>Oceanospirillaceae</taxon>
        <taxon>Marinomonas</taxon>
    </lineage>
</organism>
<keyword evidence="1 4" id="KW-0808">Transferase</keyword>
<dbReference type="EMBL" id="FLRB01000013">
    <property type="protein sequence ID" value="SBT21885.1"/>
    <property type="molecule type" value="Genomic_DNA"/>
</dbReference>
<dbReference type="GO" id="GO:0016757">
    <property type="term" value="F:glycosyltransferase activity"/>
    <property type="evidence" value="ECO:0007669"/>
    <property type="project" value="UniProtKB-KW"/>
</dbReference>